<evidence type="ECO:0000313" key="2">
    <source>
        <dbReference type="Proteomes" id="UP000620064"/>
    </source>
</evidence>
<dbReference type="RefSeq" id="WP_188616220.1">
    <property type="nucleotide sequence ID" value="NZ_BMLV01000001.1"/>
</dbReference>
<dbReference type="EMBL" id="BMLV01000001">
    <property type="protein sequence ID" value="GGP01488.1"/>
    <property type="molecule type" value="Genomic_DNA"/>
</dbReference>
<keyword evidence="2" id="KW-1185">Reference proteome</keyword>
<accession>A0ABQ2NGJ1</accession>
<comment type="caution">
    <text evidence="1">The sequence shown here is derived from an EMBL/GenBank/DDBJ whole genome shotgun (WGS) entry which is preliminary data.</text>
</comment>
<protein>
    <submittedName>
        <fullName evidence="1">Uncharacterized protein</fullName>
    </submittedName>
</protein>
<sequence length="279" mass="31309">MKALLIFILIFFSTFKVFPQVGINTLDPNPSSTLDIYSENMGVTFPNVSISGYTDVSTIPNPKESLIIYNTNTNLYGKQGYYYWNGLKWDYFINEIHQSNIINHTRYYSKISANKYTFNRSSNEFYGETNHTLGEAITANPTWTEVTELTKNITIDRANNQLLITISGMVHANNTAASGRAVASFGFFVDDKLVDIKPISIDFDQACSFREFTIYAVTSNLTVGPHIMKFAIRNRTVSSSQTDLSLTFGGKNPSSACTNISDDEARLSATIFVNQPYEF</sequence>
<reference evidence="2" key="1">
    <citation type="journal article" date="2019" name="Int. J. Syst. Evol. Microbiol.">
        <title>The Global Catalogue of Microorganisms (GCM) 10K type strain sequencing project: providing services to taxonomists for standard genome sequencing and annotation.</title>
        <authorList>
            <consortium name="The Broad Institute Genomics Platform"/>
            <consortium name="The Broad Institute Genome Sequencing Center for Infectious Disease"/>
            <person name="Wu L."/>
            <person name="Ma J."/>
        </authorList>
    </citation>
    <scope>NUCLEOTIDE SEQUENCE [LARGE SCALE GENOMIC DNA]</scope>
    <source>
        <strain evidence="2">CGMCC 1.7656</strain>
    </source>
</reference>
<proteinExistence type="predicted"/>
<name>A0ABQ2NGJ1_9FLAO</name>
<dbReference type="Proteomes" id="UP000620064">
    <property type="component" value="Unassembled WGS sequence"/>
</dbReference>
<gene>
    <name evidence="1" type="ORF">GCM10010992_02070</name>
</gene>
<evidence type="ECO:0000313" key="1">
    <source>
        <dbReference type="EMBL" id="GGP01488.1"/>
    </source>
</evidence>
<organism evidence="1 2">
    <name type="scientific">Cloacibacterium rupense</name>
    <dbReference type="NCBI Taxonomy" id="517423"/>
    <lineage>
        <taxon>Bacteria</taxon>
        <taxon>Pseudomonadati</taxon>
        <taxon>Bacteroidota</taxon>
        <taxon>Flavobacteriia</taxon>
        <taxon>Flavobacteriales</taxon>
        <taxon>Weeksellaceae</taxon>
    </lineage>
</organism>